<accession>A0ABU1IRY5</accession>
<organism evidence="2 3">
    <name type="scientific">Desmospora profundinema</name>
    <dbReference type="NCBI Taxonomy" id="1571184"/>
    <lineage>
        <taxon>Bacteria</taxon>
        <taxon>Bacillati</taxon>
        <taxon>Bacillota</taxon>
        <taxon>Bacilli</taxon>
        <taxon>Bacillales</taxon>
        <taxon>Thermoactinomycetaceae</taxon>
        <taxon>Desmospora</taxon>
    </lineage>
</organism>
<dbReference type="EMBL" id="JAVDQG010000010">
    <property type="protein sequence ID" value="MDR6227498.1"/>
    <property type="molecule type" value="Genomic_DNA"/>
</dbReference>
<protein>
    <submittedName>
        <fullName evidence="2">Dehydrogenase</fullName>
    </submittedName>
</protein>
<dbReference type="Proteomes" id="UP001185012">
    <property type="component" value="Unassembled WGS sequence"/>
</dbReference>
<dbReference type="InterPro" id="IPR000683">
    <property type="entry name" value="Gfo/Idh/MocA-like_OxRdtase_N"/>
</dbReference>
<evidence type="ECO:0000313" key="3">
    <source>
        <dbReference type="Proteomes" id="UP001185012"/>
    </source>
</evidence>
<dbReference type="Gene3D" id="3.30.360.10">
    <property type="entry name" value="Dihydrodipicolinate Reductase, domain 2"/>
    <property type="match status" value="1"/>
</dbReference>
<dbReference type="RefSeq" id="WP_309868555.1">
    <property type="nucleotide sequence ID" value="NZ_JAVDQG010000010.1"/>
</dbReference>
<name>A0ABU1IRY5_9BACL</name>
<dbReference type="SUPFAM" id="SSF51735">
    <property type="entry name" value="NAD(P)-binding Rossmann-fold domains"/>
    <property type="match status" value="1"/>
</dbReference>
<evidence type="ECO:0000313" key="2">
    <source>
        <dbReference type="EMBL" id="MDR6227498.1"/>
    </source>
</evidence>
<comment type="caution">
    <text evidence="2">The sequence shown here is derived from an EMBL/GenBank/DDBJ whole genome shotgun (WGS) entry which is preliminary data.</text>
</comment>
<keyword evidence="3" id="KW-1185">Reference proteome</keyword>
<sequence>MVQAGWKVIHQYLKVRDPADFGIGNVRVTHAWTQDQRMTRLLCQACHISHPVARPVEMLGEVDAVIIARDDLGSRLPLALPFLKAGLPVFIDKPLSVDIEELRQLRPYLESGKLMSCSGMRYAPEMDSLRRNPKSLGALRLIRGTIVHSWEHYGIHLIDLASPLLSAPALSVYALRAAHTSVAVSLSDGSLFHIDTLGDSTPFYSLQIWGAEGRLDLEIRDRFTMFRRMLWHFFQSIQTGIPSIPPSETLEAMKILIAGRTSIQQKREVKMDEIRL</sequence>
<gene>
    <name evidence="2" type="ORF">JOE21_003521</name>
</gene>
<evidence type="ECO:0000259" key="1">
    <source>
        <dbReference type="Pfam" id="PF01408"/>
    </source>
</evidence>
<dbReference type="Gene3D" id="3.40.50.720">
    <property type="entry name" value="NAD(P)-binding Rossmann-like Domain"/>
    <property type="match status" value="1"/>
</dbReference>
<reference evidence="2 3" key="1">
    <citation type="submission" date="2023-07" db="EMBL/GenBank/DDBJ databases">
        <title>Genomic Encyclopedia of Type Strains, Phase IV (KMG-IV): sequencing the most valuable type-strain genomes for metagenomic binning, comparative biology and taxonomic classification.</title>
        <authorList>
            <person name="Goeker M."/>
        </authorList>
    </citation>
    <scope>NUCLEOTIDE SEQUENCE [LARGE SCALE GENOMIC DNA]</scope>
    <source>
        <strain evidence="2 3">DSM 45903</strain>
    </source>
</reference>
<proteinExistence type="predicted"/>
<feature type="domain" description="Gfo/Idh/MocA-like oxidoreductase N-terminal" evidence="1">
    <location>
        <begin position="27"/>
        <end position="108"/>
    </location>
</feature>
<dbReference type="InterPro" id="IPR036291">
    <property type="entry name" value="NAD(P)-bd_dom_sf"/>
</dbReference>
<dbReference type="Pfam" id="PF01408">
    <property type="entry name" value="GFO_IDH_MocA"/>
    <property type="match status" value="1"/>
</dbReference>